<dbReference type="EMBL" id="CAJNYD010005000">
    <property type="protein sequence ID" value="CAF3654718.1"/>
    <property type="molecule type" value="Genomic_DNA"/>
</dbReference>
<sequence>MERCLDSFDDLSSEKETNGKWSSITVAFGATNTIGEIPVVEKLLMTTTDYSFVVIDQVQNDIRETT</sequence>
<dbReference type="Proteomes" id="UP000663869">
    <property type="component" value="Unassembled WGS sequence"/>
</dbReference>
<organism evidence="1 4">
    <name type="scientific">Rotaria socialis</name>
    <dbReference type="NCBI Taxonomy" id="392032"/>
    <lineage>
        <taxon>Eukaryota</taxon>
        <taxon>Metazoa</taxon>
        <taxon>Spiralia</taxon>
        <taxon>Gnathifera</taxon>
        <taxon>Rotifera</taxon>
        <taxon>Eurotatoria</taxon>
        <taxon>Bdelloidea</taxon>
        <taxon>Philodinida</taxon>
        <taxon>Philodinidae</taxon>
        <taxon>Rotaria</taxon>
    </lineage>
</organism>
<dbReference type="Proteomes" id="UP000663833">
    <property type="component" value="Unassembled WGS sequence"/>
</dbReference>
<evidence type="ECO:0000313" key="2">
    <source>
        <dbReference type="EMBL" id="CAF3654718.1"/>
    </source>
</evidence>
<feature type="non-terminal residue" evidence="1">
    <location>
        <position position="66"/>
    </location>
</feature>
<comment type="caution">
    <text evidence="1">The sequence shown here is derived from an EMBL/GenBank/DDBJ whole genome shotgun (WGS) entry which is preliminary data.</text>
</comment>
<dbReference type="AlphaFoldDB" id="A0A817Y6X9"/>
<dbReference type="EMBL" id="CAJNYU010003966">
    <property type="protein sequence ID" value="CAF3715844.1"/>
    <property type="molecule type" value="Genomic_DNA"/>
</dbReference>
<evidence type="ECO:0000313" key="1">
    <source>
        <dbReference type="EMBL" id="CAF3376834.1"/>
    </source>
</evidence>
<reference evidence="1" key="1">
    <citation type="submission" date="2021-02" db="EMBL/GenBank/DDBJ databases">
        <authorList>
            <person name="Nowell W R."/>
        </authorList>
    </citation>
    <scope>NUCLEOTIDE SEQUENCE</scope>
</reference>
<gene>
    <name evidence="3" type="ORF">FME351_LOCUS28726</name>
    <name evidence="2" type="ORF">LUA448_LOCUS33172</name>
    <name evidence="1" type="ORF">TIS948_LOCUS25572</name>
</gene>
<name>A0A817Y6X9_9BILA</name>
<proteinExistence type="predicted"/>
<dbReference type="EMBL" id="CAJNXB010004460">
    <property type="protein sequence ID" value="CAF3376834.1"/>
    <property type="molecule type" value="Genomic_DNA"/>
</dbReference>
<evidence type="ECO:0000313" key="3">
    <source>
        <dbReference type="EMBL" id="CAF3715844.1"/>
    </source>
</evidence>
<evidence type="ECO:0000313" key="4">
    <source>
        <dbReference type="Proteomes" id="UP000663825"/>
    </source>
</evidence>
<dbReference type="Proteomes" id="UP000663825">
    <property type="component" value="Unassembled WGS sequence"/>
</dbReference>
<protein>
    <submittedName>
        <fullName evidence="1">Uncharacterized protein</fullName>
    </submittedName>
</protein>
<accession>A0A817Y6X9</accession>